<keyword evidence="2" id="KW-1185">Reference proteome</keyword>
<evidence type="ECO:0000313" key="1">
    <source>
        <dbReference type="EMBL" id="AEI95839.1"/>
    </source>
</evidence>
<proteinExistence type="predicted"/>
<reference evidence="1 2" key="1">
    <citation type="journal article" date="2011" name="BMC Genomics">
        <title>Comparative genome analysis and genome-guided physiological analysis of Roseobacter litoralis.</title>
        <authorList>
            <person name="Kalhoefer D."/>
            <person name="Thole S."/>
            <person name="Voget S."/>
            <person name="Lehmann R."/>
            <person name="Liesegang H."/>
            <person name="Wollher A."/>
            <person name="Daniel R."/>
            <person name="Simon M."/>
            <person name="Brinkhoff T."/>
        </authorList>
    </citation>
    <scope>NUCLEOTIDE SEQUENCE [LARGE SCALE GENOMIC DNA]</scope>
    <source>
        <strain evidence="2">ATCC 49566 / DSM 6996 / JCM 21268 / NBRC 15278 / OCh 149</strain>
    </source>
</reference>
<gene>
    <name evidence="1" type="ordered locus">RLO149_c039370</name>
</gene>
<name>F7ZDQ4_ROSLO</name>
<dbReference type="AlphaFoldDB" id="F7ZDQ4"/>
<dbReference type="KEGG" id="rli:RLO149_c039370"/>
<evidence type="ECO:0000313" key="2">
    <source>
        <dbReference type="Proteomes" id="UP000001353"/>
    </source>
</evidence>
<dbReference type="STRING" id="391595.RLO149_c039370"/>
<sequence length="44" mass="4902">MPQAAGIKWAVRRGLSGVWQSSTSFLETRGLFLSWVEIDGAVRH</sequence>
<protein>
    <submittedName>
        <fullName evidence="1">Uncharacterized protein</fullName>
    </submittedName>
</protein>
<dbReference type="EMBL" id="CP002623">
    <property type="protein sequence ID" value="AEI95839.1"/>
    <property type="molecule type" value="Genomic_DNA"/>
</dbReference>
<dbReference type="Proteomes" id="UP000001353">
    <property type="component" value="Chromosome"/>
</dbReference>
<dbReference type="HOGENOM" id="CLU_3221538_0_0_5"/>
<organism evidence="1 2">
    <name type="scientific">Roseobacter litoralis (strain ATCC 49566 / DSM 6996 / JCM 21268 / NBRC 15278 / OCh 149)</name>
    <dbReference type="NCBI Taxonomy" id="391595"/>
    <lineage>
        <taxon>Bacteria</taxon>
        <taxon>Pseudomonadati</taxon>
        <taxon>Pseudomonadota</taxon>
        <taxon>Alphaproteobacteria</taxon>
        <taxon>Rhodobacterales</taxon>
        <taxon>Roseobacteraceae</taxon>
        <taxon>Roseobacter</taxon>
    </lineage>
</organism>
<accession>F7ZDQ4</accession>